<dbReference type="Proteomes" id="UP000314294">
    <property type="component" value="Unassembled WGS sequence"/>
</dbReference>
<comment type="caution">
    <text evidence="2">The sequence shown here is derived from an EMBL/GenBank/DDBJ whole genome shotgun (WGS) entry which is preliminary data.</text>
</comment>
<protein>
    <submittedName>
        <fullName evidence="2">Uncharacterized protein</fullName>
    </submittedName>
</protein>
<dbReference type="EMBL" id="SRLO01000693">
    <property type="protein sequence ID" value="TNN48528.1"/>
    <property type="molecule type" value="Genomic_DNA"/>
</dbReference>
<evidence type="ECO:0000256" key="1">
    <source>
        <dbReference type="SAM" id="MobiDB-lite"/>
    </source>
</evidence>
<proteinExistence type="predicted"/>
<accession>A0A4Z2G4R0</accession>
<keyword evidence="3" id="KW-1185">Reference proteome</keyword>
<dbReference type="AlphaFoldDB" id="A0A4Z2G4R0"/>
<evidence type="ECO:0000313" key="3">
    <source>
        <dbReference type="Proteomes" id="UP000314294"/>
    </source>
</evidence>
<gene>
    <name evidence="2" type="ORF">EYF80_041272</name>
</gene>
<name>A0A4Z2G4R0_9TELE</name>
<reference evidence="2 3" key="1">
    <citation type="submission" date="2019-03" db="EMBL/GenBank/DDBJ databases">
        <title>First draft genome of Liparis tanakae, snailfish: a comprehensive survey of snailfish specific genes.</title>
        <authorList>
            <person name="Kim W."/>
            <person name="Song I."/>
            <person name="Jeong J.-H."/>
            <person name="Kim D."/>
            <person name="Kim S."/>
            <person name="Ryu S."/>
            <person name="Song J.Y."/>
            <person name="Lee S.K."/>
        </authorList>
    </citation>
    <scope>NUCLEOTIDE SEQUENCE [LARGE SCALE GENOMIC DNA]</scope>
    <source>
        <tissue evidence="2">Muscle</tissue>
    </source>
</reference>
<feature type="region of interest" description="Disordered" evidence="1">
    <location>
        <begin position="32"/>
        <end position="56"/>
    </location>
</feature>
<sequence length="80" mass="8629">MLDSQETHQCCSPSYPSRHGILRTVHTERPGRRACSFSSDPVSQPVGQSVSQSSHPLRSCPGIACQRLLPSEVVTVAAEP</sequence>
<evidence type="ECO:0000313" key="2">
    <source>
        <dbReference type="EMBL" id="TNN48528.1"/>
    </source>
</evidence>
<organism evidence="2 3">
    <name type="scientific">Liparis tanakae</name>
    <name type="common">Tanaka's snailfish</name>
    <dbReference type="NCBI Taxonomy" id="230148"/>
    <lineage>
        <taxon>Eukaryota</taxon>
        <taxon>Metazoa</taxon>
        <taxon>Chordata</taxon>
        <taxon>Craniata</taxon>
        <taxon>Vertebrata</taxon>
        <taxon>Euteleostomi</taxon>
        <taxon>Actinopterygii</taxon>
        <taxon>Neopterygii</taxon>
        <taxon>Teleostei</taxon>
        <taxon>Neoteleostei</taxon>
        <taxon>Acanthomorphata</taxon>
        <taxon>Eupercaria</taxon>
        <taxon>Perciformes</taxon>
        <taxon>Cottioidei</taxon>
        <taxon>Cottales</taxon>
        <taxon>Liparidae</taxon>
        <taxon>Liparis</taxon>
    </lineage>
</organism>
<feature type="compositionally biased region" description="Low complexity" evidence="1">
    <location>
        <begin position="38"/>
        <end position="56"/>
    </location>
</feature>